<dbReference type="EnsemblPlants" id="KRH65667">
    <property type="protein sequence ID" value="KRH65667"/>
    <property type="gene ID" value="GLYMA_03G053700"/>
</dbReference>
<evidence type="ECO:0000313" key="2">
    <source>
        <dbReference type="EnsemblPlants" id="KRH65667"/>
    </source>
</evidence>
<keyword evidence="3" id="KW-1185">Reference proteome</keyword>
<gene>
    <name evidence="1" type="ORF">GLYMA_03G053700</name>
</gene>
<reference evidence="1" key="3">
    <citation type="submission" date="2018-07" db="EMBL/GenBank/DDBJ databases">
        <title>WGS assembly of Glycine max.</title>
        <authorList>
            <person name="Schmutz J."/>
            <person name="Cannon S."/>
            <person name="Schlueter J."/>
            <person name="Ma J."/>
            <person name="Mitros T."/>
            <person name="Nelson W."/>
            <person name="Hyten D."/>
            <person name="Song Q."/>
            <person name="Thelen J."/>
            <person name="Cheng J."/>
            <person name="Xu D."/>
            <person name="Hellsten U."/>
            <person name="May G."/>
            <person name="Yu Y."/>
            <person name="Sakurai T."/>
            <person name="Umezawa T."/>
            <person name="Bhattacharyya M."/>
            <person name="Sandhu D."/>
            <person name="Valliyodan B."/>
            <person name="Lindquist E."/>
            <person name="Peto M."/>
            <person name="Grant D."/>
            <person name="Shu S."/>
            <person name="Goodstein D."/>
            <person name="Barry K."/>
            <person name="Futrell-Griggs M."/>
            <person name="Abernathy B."/>
            <person name="Du J."/>
            <person name="Tian Z."/>
            <person name="Zhu L."/>
            <person name="Gill N."/>
            <person name="Joshi T."/>
            <person name="Libault M."/>
            <person name="Sethuraman A."/>
            <person name="Zhang X."/>
            <person name="Shinozaki K."/>
            <person name="Nguyen H."/>
            <person name="Wing R."/>
            <person name="Cregan P."/>
            <person name="Specht J."/>
            <person name="Grimwood J."/>
            <person name="Rokhsar D."/>
            <person name="Stacey G."/>
            <person name="Shoemaker R."/>
            <person name="Jackson S."/>
        </authorList>
    </citation>
    <scope>NUCLEOTIDE SEQUENCE</scope>
    <source>
        <tissue evidence="1">Callus</tissue>
    </source>
</reference>
<accession>K7KD06</accession>
<name>K7KD06_SOYBN</name>
<evidence type="ECO:0000313" key="3">
    <source>
        <dbReference type="Proteomes" id="UP000008827"/>
    </source>
</evidence>
<dbReference type="HOGENOM" id="CLU_2872145_0_0_1"/>
<proteinExistence type="predicted"/>
<protein>
    <submittedName>
        <fullName evidence="1 2">Uncharacterized protein</fullName>
    </submittedName>
</protein>
<dbReference type="AlphaFoldDB" id="K7KD06"/>
<sequence length="64" mass="7604">MHLMPQEINDPHRYILRLPRLSTCLMTSLKTQLIHLPILFKHTIHLIDQLSSIRVTHIFFTSKD</sequence>
<dbReference type="PaxDb" id="3847-GLYMA03G07030.1"/>
<dbReference type="Proteomes" id="UP000008827">
    <property type="component" value="Chromosome 3"/>
</dbReference>
<dbReference type="InParanoid" id="K7KD06"/>
<dbReference type="EMBL" id="CM000836">
    <property type="protein sequence ID" value="KRH65667.1"/>
    <property type="molecule type" value="Genomic_DNA"/>
</dbReference>
<evidence type="ECO:0000313" key="1">
    <source>
        <dbReference type="EMBL" id="KRH65667.1"/>
    </source>
</evidence>
<organism evidence="1">
    <name type="scientific">Glycine max</name>
    <name type="common">Soybean</name>
    <name type="synonym">Glycine hispida</name>
    <dbReference type="NCBI Taxonomy" id="3847"/>
    <lineage>
        <taxon>Eukaryota</taxon>
        <taxon>Viridiplantae</taxon>
        <taxon>Streptophyta</taxon>
        <taxon>Embryophyta</taxon>
        <taxon>Tracheophyta</taxon>
        <taxon>Spermatophyta</taxon>
        <taxon>Magnoliopsida</taxon>
        <taxon>eudicotyledons</taxon>
        <taxon>Gunneridae</taxon>
        <taxon>Pentapetalae</taxon>
        <taxon>rosids</taxon>
        <taxon>fabids</taxon>
        <taxon>Fabales</taxon>
        <taxon>Fabaceae</taxon>
        <taxon>Papilionoideae</taxon>
        <taxon>50 kb inversion clade</taxon>
        <taxon>NPAAA clade</taxon>
        <taxon>indigoferoid/millettioid clade</taxon>
        <taxon>Phaseoleae</taxon>
        <taxon>Glycine</taxon>
        <taxon>Glycine subgen. Soja</taxon>
    </lineage>
</organism>
<dbReference type="Gramene" id="KRH65667">
    <property type="protein sequence ID" value="KRH65667"/>
    <property type="gene ID" value="GLYMA_03G053700"/>
</dbReference>
<reference evidence="2" key="2">
    <citation type="submission" date="2018-02" db="UniProtKB">
        <authorList>
            <consortium name="EnsemblPlants"/>
        </authorList>
    </citation>
    <scope>IDENTIFICATION</scope>
    <source>
        <strain evidence="2">Williams 82</strain>
    </source>
</reference>
<reference evidence="1 2" key="1">
    <citation type="journal article" date="2010" name="Nature">
        <title>Genome sequence of the palaeopolyploid soybean.</title>
        <authorList>
            <person name="Schmutz J."/>
            <person name="Cannon S.B."/>
            <person name="Schlueter J."/>
            <person name="Ma J."/>
            <person name="Mitros T."/>
            <person name="Nelson W."/>
            <person name="Hyten D.L."/>
            <person name="Song Q."/>
            <person name="Thelen J.J."/>
            <person name="Cheng J."/>
            <person name="Xu D."/>
            <person name="Hellsten U."/>
            <person name="May G.D."/>
            <person name="Yu Y."/>
            <person name="Sakurai T."/>
            <person name="Umezawa T."/>
            <person name="Bhattacharyya M.K."/>
            <person name="Sandhu D."/>
            <person name="Valliyodan B."/>
            <person name="Lindquist E."/>
            <person name="Peto M."/>
            <person name="Grant D."/>
            <person name="Shu S."/>
            <person name="Goodstein D."/>
            <person name="Barry K."/>
            <person name="Futrell-Griggs M."/>
            <person name="Abernathy B."/>
            <person name="Du J."/>
            <person name="Tian Z."/>
            <person name="Zhu L."/>
            <person name="Gill N."/>
            <person name="Joshi T."/>
            <person name="Libault M."/>
            <person name="Sethuraman A."/>
            <person name="Zhang X.-C."/>
            <person name="Shinozaki K."/>
            <person name="Nguyen H.T."/>
            <person name="Wing R.A."/>
            <person name="Cregan P."/>
            <person name="Specht J."/>
            <person name="Grimwood J."/>
            <person name="Rokhsar D."/>
            <person name="Stacey G."/>
            <person name="Shoemaker R.C."/>
            <person name="Jackson S.A."/>
        </authorList>
    </citation>
    <scope>NUCLEOTIDE SEQUENCE</scope>
    <source>
        <strain evidence="2">cv. Williams 82</strain>
        <tissue evidence="1">Callus</tissue>
    </source>
</reference>